<gene>
    <name evidence="1" type="ORF">DF185_09005</name>
</gene>
<protein>
    <submittedName>
        <fullName evidence="1">Uncharacterized protein</fullName>
    </submittedName>
</protein>
<dbReference type="EMBL" id="QFLI01000003">
    <property type="protein sequence ID" value="PXY01599.1"/>
    <property type="molecule type" value="Genomic_DNA"/>
</dbReference>
<reference evidence="1 2" key="1">
    <citation type="submission" date="2018-05" db="EMBL/GenBank/DDBJ databases">
        <title>Marinifilum breve JC075T sp. nov., a marine bacterium isolated from Yongle Blue Hole in the South China Sea.</title>
        <authorList>
            <person name="Fu T."/>
        </authorList>
    </citation>
    <scope>NUCLEOTIDE SEQUENCE [LARGE SCALE GENOMIC DNA]</scope>
    <source>
        <strain evidence="1 2">JC075</strain>
    </source>
</reference>
<comment type="caution">
    <text evidence="1">The sequence shown here is derived from an EMBL/GenBank/DDBJ whole genome shotgun (WGS) entry which is preliminary data.</text>
</comment>
<sequence length="91" mass="10483">MENIEKYNHLIEKEIEKYKKESNKVLTKFEKSFGKGKMVVTHHFENVATELIRLVKTDFENAGYYPEFIGNRPGGHIVLRVSLLKSSGKVA</sequence>
<organism evidence="1 2">
    <name type="scientific">Marinifilum breve</name>
    <dbReference type="NCBI Taxonomy" id="2184082"/>
    <lineage>
        <taxon>Bacteria</taxon>
        <taxon>Pseudomonadati</taxon>
        <taxon>Bacteroidota</taxon>
        <taxon>Bacteroidia</taxon>
        <taxon>Marinilabiliales</taxon>
        <taxon>Marinifilaceae</taxon>
    </lineage>
</organism>
<dbReference type="AlphaFoldDB" id="A0A2V3ZYR3"/>
<dbReference type="Proteomes" id="UP000248079">
    <property type="component" value="Unassembled WGS sequence"/>
</dbReference>
<dbReference type="OrthoDB" id="1121546at2"/>
<dbReference type="RefSeq" id="WP_110360408.1">
    <property type="nucleotide sequence ID" value="NZ_QFLI01000003.1"/>
</dbReference>
<proteinExistence type="predicted"/>
<name>A0A2V3ZYR3_9BACT</name>
<evidence type="ECO:0000313" key="2">
    <source>
        <dbReference type="Proteomes" id="UP000248079"/>
    </source>
</evidence>
<keyword evidence="2" id="KW-1185">Reference proteome</keyword>
<evidence type="ECO:0000313" key="1">
    <source>
        <dbReference type="EMBL" id="PXY01599.1"/>
    </source>
</evidence>
<accession>A0A2V3ZYR3</accession>